<keyword evidence="4" id="KW-0479">Metal-binding</keyword>
<dbReference type="GO" id="GO:0061630">
    <property type="term" value="F:ubiquitin protein ligase activity"/>
    <property type="evidence" value="ECO:0007669"/>
    <property type="project" value="UniProtKB-EC"/>
</dbReference>
<keyword evidence="5" id="KW-0677">Repeat</keyword>
<keyword evidence="7" id="KW-0833">Ubl conjugation pathway</keyword>
<evidence type="ECO:0000313" key="12">
    <source>
        <dbReference type="Proteomes" id="UP000799777"/>
    </source>
</evidence>
<sequence>PCTASGMARYRDERGTRYFDDDQLDAERERRHRRRRNREHEDDDATAKRERRERHRADEARRAAELDIEDLRARRESYYSRPEPERRRNQEPMVQDSRRERAKEAPRAAIREIRRDGTRRTRRREVVADDRSDDYVYGRPRSRAVVEEVPVRRSSARKRSDEGGSSSRTAYTPHSGSGSASLRRSASAREPTKAYMATRPTVRRTSTIKLPAALPQLARTQSVRDVSRRSTGGIFANLFTRPTPRTPVQRDTTAYLRRVDCLVCMNDELPIHKTVKLGCGHRMCHSCLRRQFTLSVQDPQHMPPRCCTQEHIPLKYAERLFDDKFKILWNKKYQEYTTSNRLYCPQKGCGHWIKPSRIRMDLTYGRKYARCGTCSTKVCVLCNERFHTRRECPKDEETNRLVQMAKEQGWQRCYNCKAVVELKEGCNHMTW</sequence>
<dbReference type="GO" id="GO:0016567">
    <property type="term" value="P:protein ubiquitination"/>
    <property type="evidence" value="ECO:0007669"/>
    <property type="project" value="InterPro"/>
</dbReference>
<feature type="compositionally biased region" description="Low complexity" evidence="9">
    <location>
        <begin position="175"/>
        <end position="189"/>
    </location>
</feature>
<dbReference type="InterPro" id="IPR002867">
    <property type="entry name" value="IBR_dom"/>
</dbReference>
<dbReference type="InterPro" id="IPR044066">
    <property type="entry name" value="TRIAD_supradom"/>
</dbReference>
<dbReference type="EC" id="2.3.2.31" evidence="2"/>
<evidence type="ECO:0000256" key="7">
    <source>
        <dbReference type="ARBA" id="ARBA00022786"/>
    </source>
</evidence>
<dbReference type="InterPro" id="IPR031127">
    <property type="entry name" value="E3_UB_ligase_RBR"/>
</dbReference>
<dbReference type="PROSITE" id="PS00518">
    <property type="entry name" value="ZF_RING_1"/>
    <property type="match status" value="1"/>
</dbReference>
<evidence type="ECO:0000256" key="5">
    <source>
        <dbReference type="ARBA" id="ARBA00022737"/>
    </source>
</evidence>
<comment type="caution">
    <text evidence="11">The sequence shown here is derived from an EMBL/GenBank/DDBJ whole genome shotgun (WGS) entry which is preliminary data.</text>
</comment>
<dbReference type="PANTHER" id="PTHR11685">
    <property type="entry name" value="RBR FAMILY RING FINGER AND IBR DOMAIN-CONTAINING"/>
    <property type="match status" value="1"/>
</dbReference>
<dbReference type="SUPFAM" id="SSF57850">
    <property type="entry name" value="RING/U-box"/>
    <property type="match status" value="2"/>
</dbReference>
<evidence type="ECO:0000259" key="10">
    <source>
        <dbReference type="PROSITE" id="PS51873"/>
    </source>
</evidence>
<evidence type="ECO:0000256" key="1">
    <source>
        <dbReference type="ARBA" id="ARBA00001798"/>
    </source>
</evidence>
<dbReference type="Pfam" id="PF01485">
    <property type="entry name" value="IBR"/>
    <property type="match status" value="1"/>
</dbReference>
<comment type="catalytic activity">
    <reaction evidence="1">
        <text>[E2 ubiquitin-conjugating enzyme]-S-ubiquitinyl-L-cysteine + [acceptor protein]-L-lysine = [E2 ubiquitin-conjugating enzyme]-L-cysteine + [acceptor protein]-N(6)-ubiquitinyl-L-lysine.</text>
        <dbReference type="EC" id="2.3.2.31"/>
    </reaction>
</comment>
<evidence type="ECO:0000256" key="2">
    <source>
        <dbReference type="ARBA" id="ARBA00012251"/>
    </source>
</evidence>
<dbReference type="Gene3D" id="1.20.120.1750">
    <property type="match status" value="1"/>
</dbReference>
<dbReference type="PROSITE" id="PS51873">
    <property type="entry name" value="TRIAD"/>
    <property type="match status" value="1"/>
</dbReference>
<reference evidence="11" key="1">
    <citation type="journal article" date="2020" name="Stud. Mycol.">
        <title>101 Dothideomycetes genomes: a test case for predicting lifestyles and emergence of pathogens.</title>
        <authorList>
            <person name="Haridas S."/>
            <person name="Albert R."/>
            <person name="Binder M."/>
            <person name="Bloem J."/>
            <person name="Labutti K."/>
            <person name="Salamov A."/>
            <person name="Andreopoulos B."/>
            <person name="Baker S."/>
            <person name="Barry K."/>
            <person name="Bills G."/>
            <person name="Bluhm B."/>
            <person name="Cannon C."/>
            <person name="Castanera R."/>
            <person name="Culley D."/>
            <person name="Daum C."/>
            <person name="Ezra D."/>
            <person name="Gonzalez J."/>
            <person name="Henrissat B."/>
            <person name="Kuo A."/>
            <person name="Liang C."/>
            <person name="Lipzen A."/>
            <person name="Lutzoni F."/>
            <person name="Magnuson J."/>
            <person name="Mondo S."/>
            <person name="Nolan M."/>
            <person name="Ohm R."/>
            <person name="Pangilinan J."/>
            <person name="Park H.-J."/>
            <person name="Ramirez L."/>
            <person name="Alfaro M."/>
            <person name="Sun H."/>
            <person name="Tritt A."/>
            <person name="Yoshinaga Y."/>
            <person name="Zwiers L.-H."/>
            <person name="Turgeon B."/>
            <person name="Goodwin S."/>
            <person name="Spatafora J."/>
            <person name="Crous P."/>
            <person name="Grigoriev I."/>
        </authorList>
    </citation>
    <scope>NUCLEOTIDE SEQUENCE</scope>
    <source>
        <strain evidence="11">CBS 110217</strain>
    </source>
</reference>
<feature type="compositionally biased region" description="Polar residues" evidence="9">
    <location>
        <begin position="163"/>
        <end position="174"/>
    </location>
</feature>
<dbReference type="GO" id="GO:0008270">
    <property type="term" value="F:zinc ion binding"/>
    <property type="evidence" value="ECO:0007669"/>
    <property type="project" value="UniProtKB-KW"/>
</dbReference>
<feature type="compositionally biased region" description="Basic and acidic residues" evidence="9">
    <location>
        <begin position="9"/>
        <end position="29"/>
    </location>
</feature>
<organism evidence="11 12">
    <name type="scientific">Setomelanomma holmii</name>
    <dbReference type="NCBI Taxonomy" id="210430"/>
    <lineage>
        <taxon>Eukaryota</taxon>
        <taxon>Fungi</taxon>
        <taxon>Dikarya</taxon>
        <taxon>Ascomycota</taxon>
        <taxon>Pezizomycotina</taxon>
        <taxon>Dothideomycetes</taxon>
        <taxon>Pleosporomycetidae</taxon>
        <taxon>Pleosporales</taxon>
        <taxon>Pleosporineae</taxon>
        <taxon>Phaeosphaeriaceae</taxon>
        <taxon>Setomelanomma</taxon>
    </lineage>
</organism>
<evidence type="ECO:0000256" key="9">
    <source>
        <dbReference type="SAM" id="MobiDB-lite"/>
    </source>
</evidence>
<feature type="domain" description="RING-type" evidence="10">
    <location>
        <begin position="257"/>
        <end position="431"/>
    </location>
</feature>
<dbReference type="InterPro" id="IPR017907">
    <property type="entry name" value="Znf_RING_CS"/>
</dbReference>
<evidence type="ECO:0000256" key="4">
    <source>
        <dbReference type="ARBA" id="ARBA00022723"/>
    </source>
</evidence>
<dbReference type="Proteomes" id="UP000799777">
    <property type="component" value="Unassembled WGS sequence"/>
</dbReference>
<feature type="region of interest" description="Disordered" evidence="9">
    <location>
        <begin position="1"/>
        <end position="127"/>
    </location>
</feature>
<keyword evidence="3" id="KW-0808">Transferase</keyword>
<dbReference type="Gene3D" id="3.30.40.10">
    <property type="entry name" value="Zinc/RING finger domain, C3HC4 (zinc finger)"/>
    <property type="match status" value="1"/>
</dbReference>
<proteinExistence type="predicted"/>
<keyword evidence="8" id="KW-0862">Zinc</keyword>
<name>A0A9P4GZS5_9PLEO</name>
<keyword evidence="12" id="KW-1185">Reference proteome</keyword>
<evidence type="ECO:0000313" key="11">
    <source>
        <dbReference type="EMBL" id="KAF2024485.1"/>
    </source>
</evidence>
<evidence type="ECO:0000256" key="3">
    <source>
        <dbReference type="ARBA" id="ARBA00022679"/>
    </source>
</evidence>
<dbReference type="EMBL" id="ML978294">
    <property type="protein sequence ID" value="KAF2024485.1"/>
    <property type="molecule type" value="Genomic_DNA"/>
</dbReference>
<evidence type="ECO:0000256" key="8">
    <source>
        <dbReference type="ARBA" id="ARBA00022833"/>
    </source>
</evidence>
<evidence type="ECO:0000256" key="6">
    <source>
        <dbReference type="ARBA" id="ARBA00022771"/>
    </source>
</evidence>
<gene>
    <name evidence="11" type="ORF">EK21DRAFT_78610</name>
</gene>
<accession>A0A9P4GZS5</accession>
<feature type="region of interest" description="Disordered" evidence="9">
    <location>
        <begin position="145"/>
        <end position="195"/>
    </location>
</feature>
<dbReference type="OrthoDB" id="9977870at2759"/>
<feature type="compositionally biased region" description="Basic and acidic residues" evidence="9">
    <location>
        <begin position="45"/>
        <end position="127"/>
    </location>
</feature>
<protein>
    <recommendedName>
        <fullName evidence="2">RBR-type E3 ubiquitin transferase</fullName>
        <ecNumber evidence="2">2.3.2.31</ecNumber>
    </recommendedName>
</protein>
<dbReference type="AlphaFoldDB" id="A0A9P4GZS5"/>
<keyword evidence="6" id="KW-0863">Zinc-finger</keyword>
<dbReference type="CDD" id="cd20335">
    <property type="entry name" value="BRcat_RBR"/>
    <property type="match status" value="1"/>
</dbReference>
<dbReference type="InterPro" id="IPR013083">
    <property type="entry name" value="Znf_RING/FYVE/PHD"/>
</dbReference>
<feature type="non-terminal residue" evidence="11">
    <location>
        <position position="1"/>
    </location>
</feature>